<protein>
    <submittedName>
        <fullName evidence="6">NAD(P)/FAD-dependent oxidoreductase</fullName>
    </submittedName>
</protein>
<dbReference type="EMBL" id="BAABIM010000005">
    <property type="protein sequence ID" value="GAA4698570.1"/>
    <property type="molecule type" value="Genomic_DNA"/>
</dbReference>
<dbReference type="InterPro" id="IPR023753">
    <property type="entry name" value="FAD/NAD-binding_dom"/>
</dbReference>
<feature type="domain" description="Methyltransferase" evidence="5">
    <location>
        <begin position="346"/>
        <end position="444"/>
    </location>
</feature>
<evidence type="ECO:0000259" key="4">
    <source>
        <dbReference type="Pfam" id="PF07992"/>
    </source>
</evidence>
<dbReference type="SUPFAM" id="SSF53335">
    <property type="entry name" value="S-adenosyl-L-methionine-dependent methyltransferases"/>
    <property type="match status" value="1"/>
</dbReference>
<dbReference type="InterPro" id="IPR041698">
    <property type="entry name" value="Methyltransf_25"/>
</dbReference>
<keyword evidence="2" id="KW-0560">Oxidoreductase</keyword>
<keyword evidence="7" id="KW-1185">Reference proteome</keyword>
<dbReference type="PRINTS" id="PR00368">
    <property type="entry name" value="FADPNR"/>
</dbReference>
<dbReference type="InterPro" id="IPR050097">
    <property type="entry name" value="Ferredoxin-NADP_redctase_2"/>
</dbReference>
<comment type="catalytic activity">
    <reaction evidence="3">
        <text>[thioredoxin]-dithiol + NADP(+) = [thioredoxin]-disulfide + NADPH + H(+)</text>
        <dbReference type="Rhea" id="RHEA:20345"/>
        <dbReference type="Rhea" id="RHEA-COMP:10698"/>
        <dbReference type="Rhea" id="RHEA-COMP:10700"/>
        <dbReference type="ChEBI" id="CHEBI:15378"/>
        <dbReference type="ChEBI" id="CHEBI:29950"/>
        <dbReference type="ChEBI" id="CHEBI:50058"/>
        <dbReference type="ChEBI" id="CHEBI:57783"/>
        <dbReference type="ChEBI" id="CHEBI:58349"/>
        <dbReference type="EC" id="1.8.1.9"/>
    </reaction>
</comment>
<sequence>MENTTYDVIVAGGGPAGLSAALTLGRSRRRVLVLDDDTPRNRFAAHMHTVLGHDGIPPHELRTRGLEEVARYGVEVRHARAASVADAGRTVEVRTEDGERLSARHLVAATGARDLLPDLPGLQQHWGRHVLHCPYCHGWEVREQRLGLLLLLEVGLHQAELLTQWTPRLTVFTGALGPLAPAVQQRLRAAAVEVVDTPVSEVLGDDEELRGVRLDDGTEVALDALFVGAPMEPHDGFLADLGLERSATPVGEFVQVDQMGRTSHPRVWGIGNLVNPMANVPMSSAAGVLTGSAVNGALVGEDLDDAQQRAATEFWDGHYARHEQVWSGRVNAATASVVSTLEPGEVLELGCGEGGDAVWLAERGWRVTAVDIAEAAVERGAAAAQARGVGDRVRWLARDLARWQPTADDLPDLDLVTASFFHAPFEFPRAEVLQRAAARLRPGGHLLLVSHVMESQDDVPPWAWREGHEHPHMPREDVAGLGFDDDARWRVVLDEVREREAAAPDGEHAGHTAHVRDGVLLLQRVE</sequence>
<evidence type="ECO:0000259" key="5">
    <source>
        <dbReference type="Pfam" id="PF13649"/>
    </source>
</evidence>
<evidence type="ECO:0000256" key="1">
    <source>
        <dbReference type="ARBA" id="ARBA00022630"/>
    </source>
</evidence>
<dbReference type="Gene3D" id="3.50.50.60">
    <property type="entry name" value="FAD/NAD(P)-binding domain"/>
    <property type="match status" value="2"/>
</dbReference>
<reference evidence="7" key="1">
    <citation type="journal article" date="2019" name="Int. J. Syst. Evol. Microbiol.">
        <title>The Global Catalogue of Microorganisms (GCM) 10K type strain sequencing project: providing services to taxonomists for standard genome sequencing and annotation.</title>
        <authorList>
            <consortium name="The Broad Institute Genomics Platform"/>
            <consortium name="The Broad Institute Genome Sequencing Center for Infectious Disease"/>
            <person name="Wu L."/>
            <person name="Ma J."/>
        </authorList>
    </citation>
    <scope>NUCLEOTIDE SEQUENCE [LARGE SCALE GENOMIC DNA]</scope>
    <source>
        <strain evidence="7">JCM 18127</strain>
    </source>
</reference>
<keyword evidence="1" id="KW-0285">Flavoprotein</keyword>
<evidence type="ECO:0000313" key="6">
    <source>
        <dbReference type="EMBL" id="GAA4698570.1"/>
    </source>
</evidence>
<feature type="domain" description="FAD/NAD(P)-binding" evidence="4">
    <location>
        <begin position="6"/>
        <end position="285"/>
    </location>
</feature>
<organism evidence="6 7">
    <name type="scientific">Nocardioides nanhaiensis</name>
    <dbReference type="NCBI Taxonomy" id="1476871"/>
    <lineage>
        <taxon>Bacteria</taxon>
        <taxon>Bacillati</taxon>
        <taxon>Actinomycetota</taxon>
        <taxon>Actinomycetes</taxon>
        <taxon>Propionibacteriales</taxon>
        <taxon>Nocardioidaceae</taxon>
        <taxon>Nocardioides</taxon>
    </lineage>
</organism>
<name>A0ABP8X0A2_9ACTN</name>
<comment type="caution">
    <text evidence="6">The sequence shown here is derived from an EMBL/GenBank/DDBJ whole genome shotgun (WGS) entry which is preliminary data.</text>
</comment>
<gene>
    <name evidence="6" type="ORF">GCM10023226_41440</name>
</gene>
<dbReference type="Pfam" id="PF13649">
    <property type="entry name" value="Methyltransf_25"/>
    <property type="match status" value="1"/>
</dbReference>
<dbReference type="InterPro" id="IPR036188">
    <property type="entry name" value="FAD/NAD-bd_sf"/>
</dbReference>
<proteinExistence type="predicted"/>
<evidence type="ECO:0000313" key="7">
    <source>
        <dbReference type="Proteomes" id="UP001500621"/>
    </source>
</evidence>
<dbReference type="InterPro" id="IPR029063">
    <property type="entry name" value="SAM-dependent_MTases_sf"/>
</dbReference>
<accession>A0ABP8X0A2</accession>
<evidence type="ECO:0000256" key="3">
    <source>
        <dbReference type="ARBA" id="ARBA00048132"/>
    </source>
</evidence>
<dbReference type="PRINTS" id="PR00469">
    <property type="entry name" value="PNDRDTASEII"/>
</dbReference>
<dbReference type="SUPFAM" id="SSF51905">
    <property type="entry name" value="FAD/NAD(P)-binding domain"/>
    <property type="match status" value="1"/>
</dbReference>
<dbReference type="Gene3D" id="3.40.50.150">
    <property type="entry name" value="Vaccinia Virus protein VP39"/>
    <property type="match status" value="1"/>
</dbReference>
<dbReference type="PANTHER" id="PTHR48105">
    <property type="entry name" value="THIOREDOXIN REDUCTASE 1-RELATED-RELATED"/>
    <property type="match status" value="1"/>
</dbReference>
<dbReference type="Pfam" id="PF07992">
    <property type="entry name" value="Pyr_redox_2"/>
    <property type="match status" value="1"/>
</dbReference>
<dbReference type="Proteomes" id="UP001500621">
    <property type="component" value="Unassembled WGS sequence"/>
</dbReference>
<dbReference type="CDD" id="cd02440">
    <property type="entry name" value="AdoMet_MTases"/>
    <property type="match status" value="1"/>
</dbReference>
<dbReference type="RefSeq" id="WP_345271805.1">
    <property type="nucleotide sequence ID" value="NZ_BAABIM010000005.1"/>
</dbReference>
<evidence type="ECO:0000256" key="2">
    <source>
        <dbReference type="ARBA" id="ARBA00023002"/>
    </source>
</evidence>